<dbReference type="InterPro" id="IPR006656">
    <property type="entry name" value="Mopterin_OxRdtase"/>
</dbReference>
<accession>A0A3B0VMW3</accession>
<dbReference type="PROSITE" id="PS00490">
    <property type="entry name" value="MOLYBDOPTERIN_PROK_2"/>
    <property type="match status" value="1"/>
</dbReference>
<dbReference type="GO" id="GO:0051536">
    <property type="term" value="F:iron-sulfur cluster binding"/>
    <property type="evidence" value="ECO:0007669"/>
    <property type="project" value="UniProtKB-KW"/>
</dbReference>
<dbReference type="PANTHER" id="PTHR43105:SF14">
    <property type="entry name" value="FORMATE DEHYDROGENASE H"/>
    <property type="match status" value="1"/>
</dbReference>
<keyword evidence="3" id="KW-0408">Iron</keyword>
<dbReference type="InterPro" id="IPR009010">
    <property type="entry name" value="Asp_de-COase-like_dom_sf"/>
</dbReference>
<feature type="non-terminal residue" evidence="7">
    <location>
        <position position="1"/>
    </location>
</feature>
<evidence type="ECO:0000256" key="2">
    <source>
        <dbReference type="ARBA" id="ARBA00023002"/>
    </source>
</evidence>
<dbReference type="GO" id="GO:0022904">
    <property type="term" value="P:respiratory electron transport chain"/>
    <property type="evidence" value="ECO:0007669"/>
    <property type="project" value="TreeGrafter"/>
</dbReference>
<dbReference type="InterPro" id="IPR006657">
    <property type="entry name" value="MoPterin_dinucl-bd_dom"/>
</dbReference>
<dbReference type="PANTHER" id="PTHR43105">
    <property type="entry name" value="RESPIRATORY NITRATE REDUCTASE"/>
    <property type="match status" value="1"/>
</dbReference>
<evidence type="ECO:0000256" key="3">
    <source>
        <dbReference type="ARBA" id="ARBA00023004"/>
    </source>
</evidence>
<dbReference type="SUPFAM" id="SSF53706">
    <property type="entry name" value="Formate dehydrogenase/DMSO reductase, domains 1-3"/>
    <property type="match status" value="1"/>
</dbReference>
<protein>
    <submittedName>
        <fullName evidence="7">NAD-dependent formate dehydrogenase alpha subunit @ selenocysteine-containing</fullName>
    </submittedName>
</protein>
<dbReference type="InterPro" id="IPR006655">
    <property type="entry name" value="Mopterin_OxRdtase_prok_CS"/>
</dbReference>
<proteinExistence type="predicted"/>
<dbReference type="Gene3D" id="2.40.40.20">
    <property type="match status" value="1"/>
</dbReference>
<feature type="domain" description="Molybdopterin dinucleotide-binding" evidence="6">
    <location>
        <begin position="220"/>
        <end position="326"/>
    </location>
</feature>
<dbReference type="GO" id="GO:0003954">
    <property type="term" value="F:NADH dehydrogenase activity"/>
    <property type="evidence" value="ECO:0007669"/>
    <property type="project" value="TreeGrafter"/>
</dbReference>
<keyword evidence="1" id="KW-0479">Metal-binding</keyword>
<dbReference type="Pfam" id="PF00384">
    <property type="entry name" value="Molybdopterin"/>
    <property type="match status" value="1"/>
</dbReference>
<dbReference type="GO" id="GO:0043546">
    <property type="term" value="F:molybdopterin cofactor binding"/>
    <property type="evidence" value="ECO:0007669"/>
    <property type="project" value="InterPro"/>
</dbReference>
<evidence type="ECO:0000256" key="1">
    <source>
        <dbReference type="ARBA" id="ARBA00022723"/>
    </source>
</evidence>
<evidence type="ECO:0000256" key="4">
    <source>
        <dbReference type="ARBA" id="ARBA00023014"/>
    </source>
</evidence>
<sequence>YPSYQAVNNQDFQEKFSKAWKVELSPEPGLSLLDMTHGGKNGPLKAMFIMGENPALSDPVLEKVRETLNNLEFLVVADIFLTDTARLADVVLPAASFAEKTGTFTNSERRVQMVRPAIPPLAGCRTDSDIIMELARRLDYPMDYESPAEVMEEIAMLAPVYGGMYHDRLEKGWGLQWPCWDRGHPGTPFLHKYYFTRGHGRFVPSSHQPPSEPVDEQYPLLLITGRIYHQYHTGTMSRKCPTLNREADEALLQINRHDAEGLKIKNGEMVEMTSRRGTIRLTADVGSEVPAGTVYTTFHYSEAPINLLCIGARDPLANCPEYKICAVKITAAK</sequence>
<dbReference type="AlphaFoldDB" id="A0A3B0VMW3"/>
<evidence type="ECO:0000313" key="7">
    <source>
        <dbReference type="EMBL" id="VAW33496.1"/>
    </source>
</evidence>
<keyword evidence="2" id="KW-0560">Oxidoreductase</keyword>
<feature type="domain" description="Molybdopterin oxidoreductase" evidence="5">
    <location>
        <begin position="22"/>
        <end position="136"/>
    </location>
</feature>
<evidence type="ECO:0000259" key="5">
    <source>
        <dbReference type="Pfam" id="PF00384"/>
    </source>
</evidence>
<dbReference type="SUPFAM" id="SSF50692">
    <property type="entry name" value="ADC-like"/>
    <property type="match status" value="1"/>
</dbReference>
<reference evidence="7" key="1">
    <citation type="submission" date="2018-06" db="EMBL/GenBank/DDBJ databases">
        <authorList>
            <person name="Zhirakovskaya E."/>
        </authorList>
    </citation>
    <scope>NUCLEOTIDE SEQUENCE</scope>
</reference>
<gene>
    <name evidence="7" type="ORF">MNBD_DELTA03-1842</name>
</gene>
<keyword evidence="4" id="KW-0411">Iron-sulfur</keyword>
<dbReference type="EMBL" id="UOEX01000037">
    <property type="protein sequence ID" value="VAW33496.1"/>
    <property type="molecule type" value="Genomic_DNA"/>
</dbReference>
<dbReference type="Pfam" id="PF01568">
    <property type="entry name" value="Molydop_binding"/>
    <property type="match status" value="1"/>
</dbReference>
<name>A0A3B0VMW3_9ZZZZ</name>
<dbReference type="GO" id="GO:0046872">
    <property type="term" value="F:metal ion binding"/>
    <property type="evidence" value="ECO:0007669"/>
    <property type="project" value="UniProtKB-KW"/>
</dbReference>
<organism evidence="7">
    <name type="scientific">hydrothermal vent metagenome</name>
    <dbReference type="NCBI Taxonomy" id="652676"/>
    <lineage>
        <taxon>unclassified sequences</taxon>
        <taxon>metagenomes</taxon>
        <taxon>ecological metagenomes</taxon>
    </lineage>
</organism>
<dbReference type="GO" id="GO:0016020">
    <property type="term" value="C:membrane"/>
    <property type="evidence" value="ECO:0007669"/>
    <property type="project" value="TreeGrafter"/>
</dbReference>
<evidence type="ECO:0000259" key="6">
    <source>
        <dbReference type="Pfam" id="PF01568"/>
    </source>
</evidence>
<dbReference type="InterPro" id="IPR050123">
    <property type="entry name" value="Prok_molybdopt-oxidoreductase"/>
</dbReference>
<dbReference type="Gene3D" id="3.40.50.740">
    <property type="match status" value="1"/>
</dbReference>